<dbReference type="Pfam" id="PF09957">
    <property type="entry name" value="VapB_antitoxin"/>
    <property type="match status" value="1"/>
</dbReference>
<dbReference type="Proteomes" id="UP001489897">
    <property type="component" value="Unassembled WGS sequence"/>
</dbReference>
<proteinExistence type="predicted"/>
<reference evidence="1 2" key="1">
    <citation type="submission" date="2024-01" db="EMBL/GenBank/DDBJ databases">
        <title>The diversity of rhizobia nodulating Mimosa spp. in eleven states of Brazil covering several biomes is determined by host plant, location, and edaphic factors.</title>
        <authorList>
            <person name="Rouws L."/>
            <person name="Barauna A."/>
            <person name="Beukes C."/>
            <person name="De Faria S.M."/>
            <person name="Gross E."/>
            <person name="Dos Reis Junior F.B."/>
            <person name="Simon M."/>
            <person name="Maluk M."/>
            <person name="Odee D.W."/>
            <person name="Kenicer G."/>
            <person name="Young J.P.W."/>
            <person name="Reis V.M."/>
            <person name="Zilli J."/>
            <person name="James E.K."/>
        </authorList>
    </citation>
    <scope>NUCLEOTIDE SEQUENCE [LARGE SCALE GENOMIC DNA]</scope>
    <source>
        <strain evidence="1 2">JPY167</strain>
    </source>
</reference>
<gene>
    <name evidence="1" type="ORF">VSR73_38035</name>
</gene>
<dbReference type="EMBL" id="JAYMRV010000021">
    <property type="protein sequence ID" value="MEM5426738.1"/>
    <property type="molecule type" value="Genomic_DNA"/>
</dbReference>
<evidence type="ECO:0000313" key="1">
    <source>
        <dbReference type="EMBL" id="MEM5426738.1"/>
    </source>
</evidence>
<evidence type="ECO:0000313" key="2">
    <source>
        <dbReference type="Proteomes" id="UP001489897"/>
    </source>
</evidence>
<organism evidence="1 2">
    <name type="scientific">Paraburkholderia ferrariae</name>
    <dbReference type="NCBI Taxonomy" id="386056"/>
    <lineage>
        <taxon>Bacteria</taxon>
        <taxon>Pseudomonadati</taxon>
        <taxon>Pseudomonadota</taxon>
        <taxon>Betaproteobacteria</taxon>
        <taxon>Burkholderiales</taxon>
        <taxon>Burkholderiaceae</taxon>
        <taxon>Paraburkholderia</taxon>
    </lineage>
</organism>
<sequence length="63" mass="7542">MRTTFEVDDRLMAEALAATGLQTEQEVVELALRTFIRLKRQEEIRRYRGKIDWQGNLDEMRKD</sequence>
<accession>A0ABU9S360</accession>
<keyword evidence="2" id="KW-1185">Reference proteome</keyword>
<comment type="caution">
    <text evidence="1">The sequence shown here is derived from an EMBL/GenBank/DDBJ whole genome shotgun (WGS) entry which is preliminary data.</text>
</comment>
<dbReference type="RefSeq" id="WP_342950299.1">
    <property type="nucleotide sequence ID" value="NZ_JAYMRV010000021.1"/>
</dbReference>
<dbReference type="InterPro" id="IPR019239">
    <property type="entry name" value="VapB_antitoxin"/>
</dbReference>
<protein>
    <submittedName>
        <fullName evidence="1">Type II toxin-antitoxin system VapB family antitoxin</fullName>
    </submittedName>
</protein>
<name>A0ABU9S360_9BURK</name>